<reference evidence="1" key="1">
    <citation type="submission" date="2014-11" db="EMBL/GenBank/DDBJ databases">
        <authorList>
            <person name="Otto D Thomas"/>
            <person name="Naeem Raeece"/>
        </authorList>
    </citation>
    <scope>NUCLEOTIDE SEQUENCE</scope>
</reference>
<dbReference type="EMBL" id="CDMZ01003588">
    <property type="protein sequence ID" value="CEM46911.1"/>
    <property type="molecule type" value="Genomic_DNA"/>
</dbReference>
<accession>A0A0G4HRK0</accession>
<name>A0A0G4HRK0_9ALVE</name>
<dbReference type="VEuPathDB" id="CryptoDB:Cvel_1286"/>
<protein>
    <submittedName>
        <fullName evidence="1">Uncharacterized protein</fullName>
    </submittedName>
</protein>
<evidence type="ECO:0000313" key="1">
    <source>
        <dbReference type="EMBL" id="CEM46911.1"/>
    </source>
</evidence>
<gene>
    <name evidence="1" type="ORF">Cvel_1286</name>
</gene>
<dbReference type="AlphaFoldDB" id="A0A0G4HRK0"/>
<sequence length="68" mass="7265">MLPGGAYLNQQIASAVNGDIGFSIWADKGTLGGLEENQRAVGISGSYRRASLLHARQCFLDDPQNVCL</sequence>
<organism evidence="1">
    <name type="scientific">Chromera velia CCMP2878</name>
    <dbReference type="NCBI Taxonomy" id="1169474"/>
    <lineage>
        <taxon>Eukaryota</taxon>
        <taxon>Sar</taxon>
        <taxon>Alveolata</taxon>
        <taxon>Colpodellida</taxon>
        <taxon>Chromeraceae</taxon>
        <taxon>Chromera</taxon>
    </lineage>
</organism>
<proteinExistence type="predicted"/>